<comment type="caution">
    <text evidence="6">The sequence shown here is derived from an EMBL/GenBank/DDBJ whole genome shotgun (WGS) entry which is preliminary data.</text>
</comment>
<dbReference type="InterPro" id="IPR036268">
    <property type="entry name" value="ZapD_sf"/>
</dbReference>
<dbReference type="OrthoDB" id="5294622at2"/>
<keyword evidence="2 5" id="KW-0132">Cell division</keyword>
<protein>
    <recommendedName>
        <fullName evidence="5">Cell division protein ZapD</fullName>
    </recommendedName>
    <alternativeName>
        <fullName evidence="5">Z ring-associated protein D</fullName>
    </alternativeName>
</protein>
<keyword evidence="7" id="KW-1185">Reference proteome</keyword>
<reference evidence="6 7" key="1">
    <citation type="submission" date="2019-06" db="EMBL/GenBank/DDBJ databases">
        <title>Whole genome shotgun sequence of Vibrio inusitatus NBRC 102082.</title>
        <authorList>
            <person name="Hosoyama A."/>
            <person name="Uohara A."/>
            <person name="Ohji S."/>
            <person name="Ichikawa N."/>
        </authorList>
    </citation>
    <scope>NUCLEOTIDE SEQUENCE [LARGE SCALE GENOMIC DNA]</scope>
    <source>
        <strain evidence="6 7">NBRC 102082</strain>
    </source>
</reference>
<dbReference type="AlphaFoldDB" id="A0A4Y3I061"/>
<keyword evidence="1 5" id="KW-0963">Cytoplasm</keyword>
<dbReference type="Proteomes" id="UP000318717">
    <property type="component" value="Unassembled WGS sequence"/>
</dbReference>
<dbReference type="PANTHER" id="PTHR39455">
    <property type="entry name" value="CELL DIVISION PROTEIN ZAPD"/>
    <property type="match status" value="1"/>
</dbReference>
<accession>A0A4Y3I061</accession>
<evidence type="ECO:0000256" key="1">
    <source>
        <dbReference type="ARBA" id="ARBA00022490"/>
    </source>
</evidence>
<comment type="similarity">
    <text evidence="5">Belongs to the ZapD family.</text>
</comment>
<dbReference type="GO" id="GO:0043093">
    <property type="term" value="P:FtsZ-dependent cytokinesis"/>
    <property type="evidence" value="ECO:0007669"/>
    <property type="project" value="UniProtKB-UniRule"/>
</dbReference>
<proteinExistence type="inferred from homology"/>
<evidence type="ECO:0000256" key="2">
    <source>
        <dbReference type="ARBA" id="ARBA00022618"/>
    </source>
</evidence>
<name>A0A4Y3I061_9VIBR</name>
<evidence type="ECO:0000256" key="4">
    <source>
        <dbReference type="ARBA" id="ARBA00023306"/>
    </source>
</evidence>
<dbReference type="EMBL" id="BJLF01000026">
    <property type="protein sequence ID" value="GEA52806.1"/>
    <property type="molecule type" value="Genomic_DNA"/>
</dbReference>
<dbReference type="GO" id="GO:0032153">
    <property type="term" value="C:cell division site"/>
    <property type="evidence" value="ECO:0007669"/>
    <property type="project" value="TreeGrafter"/>
</dbReference>
<keyword evidence="4 5" id="KW-0131">Cell cycle</keyword>
<dbReference type="Pfam" id="PF07072">
    <property type="entry name" value="ZapD"/>
    <property type="match status" value="1"/>
</dbReference>
<sequence length="246" mass="28600">MTIQRYEHPLNEKTRTYLRIESLLRQAQHCATFSDPQHYQVLFRSLFDLLDIFEQIQLKPELLKDLDKLKLTYSNWLNVPGVDQKRLQGLLSEIALVHKEVLGAQRFGTKLKEDSFLSSIRQRFNLPGGACCFDLPALHYWLHQPLEKRMADAQQWLTSLAPLNHALQQWLNLTRSSAQFKPQIARNGFFQSDADEANILRLHFSHEYGVYPMVSGHKNRFAIKFIHFDTGQASTQDIEFELAICS</sequence>
<organism evidence="6 7">
    <name type="scientific">Vibrio inusitatus NBRC 102082</name>
    <dbReference type="NCBI Taxonomy" id="1219070"/>
    <lineage>
        <taxon>Bacteria</taxon>
        <taxon>Pseudomonadati</taxon>
        <taxon>Pseudomonadota</taxon>
        <taxon>Gammaproteobacteria</taxon>
        <taxon>Vibrionales</taxon>
        <taxon>Vibrionaceae</taxon>
        <taxon>Vibrio</taxon>
    </lineage>
</organism>
<dbReference type="PANTHER" id="PTHR39455:SF1">
    <property type="entry name" value="CELL DIVISION PROTEIN ZAPD"/>
    <property type="match status" value="1"/>
</dbReference>
<keyword evidence="3 5" id="KW-0717">Septation</keyword>
<dbReference type="NCBIfam" id="NF003655">
    <property type="entry name" value="PRK05287.1-3"/>
    <property type="match status" value="1"/>
</dbReference>
<evidence type="ECO:0000256" key="5">
    <source>
        <dbReference type="HAMAP-Rule" id="MF_01092"/>
    </source>
</evidence>
<dbReference type="RefSeq" id="WP_141347214.1">
    <property type="nucleotide sequence ID" value="NZ_BJLF01000026.1"/>
</dbReference>
<comment type="subcellular location">
    <subcellularLocation>
        <location evidence="5">Cytoplasm</location>
    </subcellularLocation>
    <text evidence="5">Localizes to mid-cell in an FtsZ-dependent manner.</text>
</comment>
<evidence type="ECO:0000313" key="6">
    <source>
        <dbReference type="EMBL" id="GEA52806.1"/>
    </source>
</evidence>
<comment type="function">
    <text evidence="5">Cell division factor that enhances FtsZ-ring assembly. Directly interacts with FtsZ and promotes bundling of FtsZ protofilaments, with a reduction in FtsZ GTPase activity.</text>
</comment>
<gene>
    <name evidence="5 6" type="primary">zapD</name>
    <name evidence="6" type="ORF">VIN01S_36100</name>
</gene>
<dbReference type="NCBIfam" id="NF003656">
    <property type="entry name" value="PRK05287.1-4"/>
    <property type="match status" value="1"/>
</dbReference>
<dbReference type="Gene3D" id="2.60.440.10">
    <property type="entry name" value="YacF-like domains"/>
    <property type="match status" value="1"/>
</dbReference>
<evidence type="ECO:0000256" key="3">
    <source>
        <dbReference type="ARBA" id="ARBA00023210"/>
    </source>
</evidence>
<dbReference type="GO" id="GO:0005737">
    <property type="term" value="C:cytoplasm"/>
    <property type="evidence" value="ECO:0007669"/>
    <property type="project" value="UniProtKB-SubCell"/>
</dbReference>
<dbReference type="GO" id="GO:0000917">
    <property type="term" value="P:division septum assembly"/>
    <property type="evidence" value="ECO:0007669"/>
    <property type="project" value="UniProtKB-KW"/>
</dbReference>
<dbReference type="InterPro" id="IPR009777">
    <property type="entry name" value="ZapD"/>
</dbReference>
<dbReference type="InterPro" id="IPR027462">
    <property type="entry name" value="ZapD_C"/>
</dbReference>
<dbReference type="HAMAP" id="MF_01092">
    <property type="entry name" value="ZapD"/>
    <property type="match status" value="1"/>
</dbReference>
<comment type="subunit">
    <text evidence="5">Interacts with FtsZ.</text>
</comment>
<evidence type="ECO:0000313" key="7">
    <source>
        <dbReference type="Proteomes" id="UP000318717"/>
    </source>
</evidence>
<dbReference type="Gene3D" id="1.10.3900.10">
    <property type="entry name" value="YacF-like"/>
    <property type="match status" value="1"/>
</dbReference>
<dbReference type="SUPFAM" id="SSF160950">
    <property type="entry name" value="YacF-like"/>
    <property type="match status" value="1"/>
</dbReference>